<keyword evidence="3" id="KW-1185">Reference proteome</keyword>
<dbReference type="InterPro" id="IPR043502">
    <property type="entry name" value="DNA/RNA_pol_sf"/>
</dbReference>
<dbReference type="InterPro" id="IPR013103">
    <property type="entry name" value="RVT_2"/>
</dbReference>
<protein>
    <recommendedName>
        <fullName evidence="1">Reverse transcriptase Ty1/copia-type domain-containing protein</fullName>
    </recommendedName>
</protein>
<dbReference type="PANTHER" id="PTHR11439">
    <property type="entry name" value="GAG-POL-RELATED RETROTRANSPOSON"/>
    <property type="match status" value="1"/>
</dbReference>
<dbReference type="Pfam" id="PF07727">
    <property type="entry name" value="RVT_2"/>
    <property type="match status" value="1"/>
</dbReference>
<dbReference type="AlphaFoldDB" id="A0A3Q7HB93"/>
<evidence type="ECO:0000313" key="3">
    <source>
        <dbReference type="Proteomes" id="UP000004994"/>
    </source>
</evidence>
<dbReference type="EnsemblPlants" id="Solyc05g018605.1.1">
    <property type="protein sequence ID" value="Solyc05g018605.1.1"/>
    <property type="gene ID" value="Solyc05g018605.1"/>
</dbReference>
<dbReference type="Proteomes" id="UP000004994">
    <property type="component" value="Chromosome 5"/>
</dbReference>
<dbReference type="Gramene" id="Solyc05g018605.1.1">
    <property type="protein sequence ID" value="Solyc05g018605.1.1"/>
    <property type="gene ID" value="Solyc05g018605.1"/>
</dbReference>
<dbReference type="PANTHER" id="PTHR11439:SF446">
    <property type="entry name" value="REVERSE TRANSCRIPTASE TY1_COPIA-TYPE DOMAIN-CONTAINING PROTEIN"/>
    <property type="match status" value="1"/>
</dbReference>
<sequence length="234" mass="26483">MFQPPSFSSKGESTKVCKLYKSLYGLEQASRQWNLKVIEVLLSSRFSQSHPDYSLFAKIDLLLTGSSSTLILETKAMLNHHFKIKDLGEMKYFLGLENLISDLGLIGSKPSRTPLQANHRLTSIYDKGLYSTSYQKLVGKLLYLTMTRPDIAFNVQNLSQFMHSHKMSHMEVALRVVRYLRNSPGLGIFLSSETSQKLSIHCDVDWETCPMTRHSVSGSVVKIGDSLISWQSKK</sequence>
<feature type="domain" description="Reverse transcriptase Ty1/copia-type" evidence="1">
    <location>
        <begin position="1"/>
        <end position="97"/>
    </location>
</feature>
<evidence type="ECO:0000259" key="1">
    <source>
        <dbReference type="Pfam" id="PF07727"/>
    </source>
</evidence>
<dbReference type="STRING" id="4081.A0A3Q7HB93"/>
<dbReference type="InParanoid" id="A0A3Q7HB93"/>
<dbReference type="SUPFAM" id="SSF56672">
    <property type="entry name" value="DNA/RNA polymerases"/>
    <property type="match status" value="1"/>
</dbReference>
<accession>A0A3Q7HB93</accession>
<proteinExistence type="predicted"/>
<name>A0A3Q7HB93_SOLLC</name>
<evidence type="ECO:0000313" key="2">
    <source>
        <dbReference type="EnsemblPlants" id="Solyc05g018605.1.1"/>
    </source>
</evidence>
<reference evidence="2" key="1">
    <citation type="journal article" date="2012" name="Nature">
        <title>The tomato genome sequence provides insights into fleshy fruit evolution.</title>
        <authorList>
            <consortium name="Tomato Genome Consortium"/>
        </authorList>
    </citation>
    <scope>NUCLEOTIDE SEQUENCE [LARGE SCALE GENOMIC DNA]</scope>
    <source>
        <strain evidence="2">cv. Heinz 1706</strain>
    </source>
</reference>
<reference evidence="2" key="2">
    <citation type="submission" date="2019-01" db="UniProtKB">
        <authorList>
            <consortium name="EnsemblPlants"/>
        </authorList>
    </citation>
    <scope>IDENTIFICATION</scope>
    <source>
        <strain evidence="2">cv. Heinz 1706</strain>
    </source>
</reference>
<dbReference type="OMA" id="HKMSHME"/>
<organism evidence="2">
    <name type="scientific">Solanum lycopersicum</name>
    <name type="common">Tomato</name>
    <name type="synonym">Lycopersicon esculentum</name>
    <dbReference type="NCBI Taxonomy" id="4081"/>
    <lineage>
        <taxon>Eukaryota</taxon>
        <taxon>Viridiplantae</taxon>
        <taxon>Streptophyta</taxon>
        <taxon>Embryophyta</taxon>
        <taxon>Tracheophyta</taxon>
        <taxon>Spermatophyta</taxon>
        <taxon>Magnoliopsida</taxon>
        <taxon>eudicotyledons</taxon>
        <taxon>Gunneridae</taxon>
        <taxon>Pentapetalae</taxon>
        <taxon>asterids</taxon>
        <taxon>lamiids</taxon>
        <taxon>Solanales</taxon>
        <taxon>Solanaceae</taxon>
        <taxon>Solanoideae</taxon>
        <taxon>Solaneae</taxon>
        <taxon>Solanum</taxon>
        <taxon>Solanum subgen. Lycopersicon</taxon>
    </lineage>
</organism>